<accession>A0A0H5BGY2</accession>
<protein>
    <submittedName>
        <fullName evidence="2">U3 snoRNP protein IMP4</fullName>
    </submittedName>
</protein>
<name>A0A0H5BGY2_9EUKA</name>
<gene>
    <name evidence="2" type="primary">imp4</name>
</gene>
<dbReference type="GO" id="GO:0006364">
    <property type="term" value="P:rRNA processing"/>
    <property type="evidence" value="ECO:0007669"/>
    <property type="project" value="InterPro"/>
</dbReference>
<geneLocation type="nucleomorph" evidence="2"/>
<sequence length="175" mass="20849">MIKNYINYPITKNIIITTSRNSNNKTKTFTKILCSIIPSAIKIPRGNLKLSQLFQICYLKNFKVLIIVHEYQKNPNGLYLVYFTKGPIMYLKLSHLNMKNLSMNYKKKSISYSGWRVIIKHNVNKKNYNILQLFKNIFLNFNKCKNNILFLFFYKNCINIRCYLKYHLNKVIEVS</sequence>
<dbReference type="SMART" id="SM00879">
    <property type="entry name" value="Brix"/>
    <property type="match status" value="1"/>
</dbReference>
<proteinExistence type="predicted"/>
<dbReference type="InterPro" id="IPR044281">
    <property type="entry name" value="IMP4/RPF1"/>
</dbReference>
<dbReference type="GO" id="GO:0034457">
    <property type="term" value="C:Mpp10 complex"/>
    <property type="evidence" value="ECO:0007669"/>
    <property type="project" value="TreeGrafter"/>
</dbReference>
<evidence type="ECO:0000313" key="2">
    <source>
        <dbReference type="EMBL" id="BAS01428.1"/>
    </source>
</evidence>
<dbReference type="GO" id="GO:0032040">
    <property type="term" value="C:small-subunit processome"/>
    <property type="evidence" value="ECO:0007669"/>
    <property type="project" value="TreeGrafter"/>
</dbReference>
<dbReference type="Gene3D" id="3.40.50.10480">
    <property type="entry name" value="Probable brix-domain ribosomal biogenesis protein"/>
    <property type="match status" value="1"/>
</dbReference>
<dbReference type="InterPro" id="IPR007109">
    <property type="entry name" value="Brix"/>
</dbReference>
<dbReference type="SUPFAM" id="SSF52954">
    <property type="entry name" value="Class II aaRS ABD-related"/>
    <property type="match status" value="1"/>
</dbReference>
<evidence type="ECO:0000259" key="1">
    <source>
        <dbReference type="PROSITE" id="PS50833"/>
    </source>
</evidence>
<dbReference type="PANTHER" id="PTHR22734">
    <property type="entry name" value="U3 SMALL NUCLEOLAR RIBONUCLEOPROTEIN PROTEIN IMP4"/>
    <property type="match status" value="1"/>
</dbReference>
<keyword evidence="2" id="KW-0542">Nucleomorph</keyword>
<dbReference type="AlphaFoldDB" id="A0A0H5BGY2"/>
<feature type="domain" description="Brix" evidence="1">
    <location>
        <begin position="12"/>
        <end position="175"/>
    </location>
</feature>
<dbReference type="EMBL" id="AB996599">
    <property type="protein sequence ID" value="BAS01428.1"/>
    <property type="molecule type" value="Genomic_DNA"/>
</dbReference>
<dbReference type="PANTHER" id="PTHR22734:SF2">
    <property type="entry name" value="U3 SMALL NUCLEOLAR RIBONUCLEOPROTEIN PROTEIN IMP4"/>
    <property type="match status" value="1"/>
</dbReference>
<dbReference type="GO" id="GO:0030515">
    <property type="term" value="F:snoRNA binding"/>
    <property type="evidence" value="ECO:0007669"/>
    <property type="project" value="TreeGrafter"/>
</dbReference>
<dbReference type="GO" id="GO:0042134">
    <property type="term" value="F:rRNA primary transcript binding"/>
    <property type="evidence" value="ECO:0007669"/>
    <property type="project" value="InterPro"/>
</dbReference>
<dbReference type="PROSITE" id="PS50833">
    <property type="entry name" value="BRIX"/>
    <property type="match status" value="1"/>
</dbReference>
<reference evidence="2" key="1">
    <citation type="journal article" date="2015" name="Genome Biol. Evol.">
        <title>Nucleomorph Genome Sequences of Two Chlorarachniophytes, Amorphochlora amoebiformis and Lotharella vacuolata.</title>
        <authorList>
            <person name="Suzuki S."/>
            <person name="Shirato S."/>
            <person name="Hirakawa Y."/>
            <person name="Ishida K."/>
        </authorList>
    </citation>
    <scope>NUCLEOTIDE SEQUENCE</scope>
    <source>
        <strain evidence="2">CCMP240</strain>
    </source>
</reference>
<organism evidence="2">
    <name type="scientific">Lotharella vacuolata</name>
    <dbReference type="NCBI Taxonomy" id="74820"/>
    <lineage>
        <taxon>Eukaryota</taxon>
        <taxon>Sar</taxon>
        <taxon>Rhizaria</taxon>
        <taxon>Cercozoa</taxon>
        <taxon>Chlorarachniophyceae</taxon>
        <taxon>Lotharella</taxon>
    </lineage>
</organism>